<keyword evidence="1" id="KW-0540">Nuclease</keyword>
<evidence type="ECO:0000313" key="1">
    <source>
        <dbReference type="EMBL" id="BFO73171.1"/>
    </source>
</evidence>
<keyword evidence="1" id="KW-0378">Hydrolase</keyword>
<accession>A0AB33ITN0</accession>
<proteinExistence type="predicted"/>
<sequence>MCEECGGAYSKDDANFCKIFAPFVVALSDRMIPADHGKTDVNTLKGSIFKTPDVKEGYEGIEVTAKNGEVIPVQPFYTIERNRVDVYAGKKRIKDYLKVLTKELADKGDDIANYTIERHTDIHDQGYLAYYFSKGNDNFNEEFKKGMVKIATEYALHCGISREVLTEVISIDDKGKATIDYDRAKLTPFIPTTLFDILYEDHRYLYEDGYPSHMLKLFTSKYNDGKTRLYCYLDLFSTFQYYVLLNDDYEGEEISETYAQRLIPKGQRPDVSDYSPKDLSIVIQDYKIDKSGLEGKNYEEQVAYVQTCIDKYPLQTYELHVALESAVERINKIITAYYFKVLKTSVPKAWKALLTPLGLDDIPASANTILATLCKDAQITNLLKVYQAFSESIKPEFYRKYGFEIIEDEITNYSHPDESMKVLHKHKAAAKEYMNVKFSHLSCLCYEPSKLNQNN</sequence>
<keyword evidence="1" id="KW-0255">Endonuclease</keyword>
<dbReference type="GO" id="GO:0004519">
    <property type="term" value="F:endonuclease activity"/>
    <property type="evidence" value="ECO:0007669"/>
    <property type="project" value="UniProtKB-KW"/>
</dbReference>
<dbReference type="EMBL" id="AP035786">
    <property type="protein sequence ID" value="BFO73171.1"/>
    <property type="molecule type" value="Genomic_DNA"/>
</dbReference>
<protein>
    <submittedName>
        <fullName evidence="1">HNH endonuclease</fullName>
    </submittedName>
</protein>
<reference evidence="1" key="1">
    <citation type="submission" date="2024-07" db="EMBL/GenBank/DDBJ databases">
        <title>Complete genome sequence of Prevotella sp. YM-2024 GTC17254.</title>
        <authorList>
            <person name="Hayashi M."/>
            <person name="Muto Y."/>
            <person name="Tanaka K."/>
            <person name="Niwa H."/>
        </authorList>
    </citation>
    <scope>NUCLEOTIDE SEQUENCE</scope>
    <source>
        <strain evidence="1">GTC17254</strain>
    </source>
</reference>
<dbReference type="AlphaFoldDB" id="A0AB33ITN0"/>
<name>A0AB33ITN0_9BACT</name>
<organism evidence="1">
    <name type="scientific">Prevotella sp. GTC17254</name>
    <dbReference type="NCBI Taxonomy" id="3236794"/>
    <lineage>
        <taxon>Bacteria</taxon>
        <taxon>Pseudomonadati</taxon>
        <taxon>Bacteroidota</taxon>
        <taxon>Bacteroidia</taxon>
        <taxon>Bacteroidales</taxon>
        <taxon>Prevotellaceae</taxon>
        <taxon>Prevotella</taxon>
    </lineage>
</organism>
<gene>
    <name evidence="1" type="ORF">GTC17254_07680</name>
</gene>